<reference evidence="2 3" key="1">
    <citation type="submission" date="2016-11" db="EMBL/GenBank/DDBJ databases">
        <title>The macronuclear genome of Stentor coeruleus: a giant cell with tiny introns.</title>
        <authorList>
            <person name="Slabodnick M."/>
            <person name="Ruby J.G."/>
            <person name="Reiff S.B."/>
            <person name="Swart E.C."/>
            <person name="Gosai S."/>
            <person name="Prabakaran S."/>
            <person name="Witkowska E."/>
            <person name="Larue G.E."/>
            <person name="Fisher S."/>
            <person name="Freeman R.M."/>
            <person name="Gunawardena J."/>
            <person name="Chu W."/>
            <person name="Stover N.A."/>
            <person name="Gregory B.D."/>
            <person name="Nowacki M."/>
            <person name="Derisi J."/>
            <person name="Roy S.W."/>
            <person name="Marshall W.F."/>
            <person name="Sood P."/>
        </authorList>
    </citation>
    <scope>NUCLEOTIDE SEQUENCE [LARGE SCALE GENOMIC DNA]</scope>
    <source>
        <strain evidence="2">WM001</strain>
    </source>
</reference>
<gene>
    <name evidence="2" type="ORF">SteCoe_19902</name>
</gene>
<dbReference type="AlphaFoldDB" id="A0A1R2BTD2"/>
<accession>A0A1R2BTD2</accession>
<feature type="signal peptide" evidence="1">
    <location>
        <begin position="1"/>
        <end position="23"/>
    </location>
</feature>
<sequence length="208" mass="23634">MKLAFALLFAVALAATPLSPVWPNIFWQPFNEKTVDPKVGVHYNTGTYYYNYNLPASRVDRSNGQYDSFCGIGGPYANKSTPCTHFVVGGNRYLYYPDLNQCCFCCNSTMGCGVLLPNWMQNSTYINTEVHEGILTYKWEKTGGQQNYLYETVNNVPTSRVTVSIYEEPNNFMDFSHRNETLPTGIMNLPSICNLQNTCNWGFCQNLR</sequence>
<proteinExistence type="predicted"/>
<keyword evidence="3" id="KW-1185">Reference proteome</keyword>
<evidence type="ECO:0000313" key="3">
    <source>
        <dbReference type="Proteomes" id="UP000187209"/>
    </source>
</evidence>
<protein>
    <submittedName>
        <fullName evidence="2">Uncharacterized protein</fullName>
    </submittedName>
</protein>
<organism evidence="2 3">
    <name type="scientific">Stentor coeruleus</name>
    <dbReference type="NCBI Taxonomy" id="5963"/>
    <lineage>
        <taxon>Eukaryota</taxon>
        <taxon>Sar</taxon>
        <taxon>Alveolata</taxon>
        <taxon>Ciliophora</taxon>
        <taxon>Postciliodesmatophora</taxon>
        <taxon>Heterotrichea</taxon>
        <taxon>Heterotrichida</taxon>
        <taxon>Stentoridae</taxon>
        <taxon>Stentor</taxon>
    </lineage>
</organism>
<feature type="chain" id="PRO_5012209957" evidence="1">
    <location>
        <begin position="24"/>
        <end position="208"/>
    </location>
</feature>
<dbReference type="EMBL" id="MPUH01000446">
    <property type="protein sequence ID" value="OMJ79951.1"/>
    <property type="molecule type" value="Genomic_DNA"/>
</dbReference>
<name>A0A1R2BTD2_9CILI</name>
<dbReference type="OrthoDB" id="306512at2759"/>
<keyword evidence="1" id="KW-0732">Signal</keyword>
<comment type="caution">
    <text evidence="2">The sequence shown here is derived from an EMBL/GenBank/DDBJ whole genome shotgun (WGS) entry which is preliminary data.</text>
</comment>
<evidence type="ECO:0000313" key="2">
    <source>
        <dbReference type="EMBL" id="OMJ79951.1"/>
    </source>
</evidence>
<dbReference type="Proteomes" id="UP000187209">
    <property type="component" value="Unassembled WGS sequence"/>
</dbReference>
<evidence type="ECO:0000256" key="1">
    <source>
        <dbReference type="SAM" id="SignalP"/>
    </source>
</evidence>